<evidence type="ECO:0000313" key="3">
    <source>
        <dbReference type="Proteomes" id="UP000020938"/>
    </source>
</evidence>
<accession>A0A016BVW2</accession>
<feature type="transmembrane region" description="Helical" evidence="1">
    <location>
        <begin position="17"/>
        <end position="38"/>
    </location>
</feature>
<comment type="caution">
    <text evidence="2">The sequence shown here is derived from an EMBL/GenBank/DDBJ whole genome shotgun (WGS) entry which is preliminary data.</text>
</comment>
<reference evidence="2 3" key="1">
    <citation type="submission" date="2014-02" db="EMBL/GenBank/DDBJ databases">
        <authorList>
            <person name="Sears C."/>
            <person name="Carroll K."/>
            <person name="Sack B.R."/>
            <person name="Qadri F."/>
            <person name="Myers L.L."/>
            <person name="Chung G.-T."/>
            <person name="Escheverria P."/>
            <person name="Fraser C.M."/>
            <person name="Sadzewicz L."/>
            <person name="Shefchek K.A."/>
            <person name="Tallon L."/>
            <person name="Das S.P."/>
            <person name="Daugherty S."/>
            <person name="Mongodin E.F."/>
        </authorList>
    </citation>
    <scope>NUCLEOTIDE SEQUENCE [LARGE SCALE GENOMIC DNA]</scope>
    <source>
        <strain evidence="2 3">3976T8</strain>
    </source>
</reference>
<keyword evidence="1" id="KW-1133">Transmembrane helix</keyword>
<dbReference type="Proteomes" id="UP000020938">
    <property type="component" value="Unassembled WGS sequence"/>
</dbReference>
<dbReference type="EMBL" id="JGDS01000055">
    <property type="protein sequence ID" value="EXZ72892.1"/>
    <property type="molecule type" value="Genomic_DNA"/>
</dbReference>
<name>A0A016BVW2_BACFG</name>
<keyword evidence="1" id="KW-0812">Transmembrane</keyword>
<dbReference type="AlphaFoldDB" id="A0A016BVW2"/>
<sequence>MLFEAIYGLSRFEVGSLLAQIAYICCHSFIVLLICDIVF</sequence>
<protein>
    <submittedName>
        <fullName evidence="2">Putative membrane protein</fullName>
    </submittedName>
</protein>
<evidence type="ECO:0000313" key="2">
    <source>
        <dbReference type="EMBL" id="EXZ72892.1"/>
    </source>
</evidence>
<organism evidence="2 3">
    <name type="scientific">Bacteroides fragilis str. 3976T8</name>
    <dbReference type="NCBI Taxonomy" id="1339314"/>
    <lineage>
        <taxon>Bacteria</taxon>
        <taxon>Pseudomonadati</taxon>
        <taxon>Bacteroidota</taxon>
        <taxon>Bacteroidia</taxon>
        <taxon>Bacteroidales</taxon>
        <taxon>Bacteroidaceae</taxon>
        <taxon>Bacteroides</taxon>
    </lineage>
</organism>
<keyword evidence="1" id="KW-0472">Membrane</keyword>
<gene>
    <name evidence="2" type="ORF">M123_2848</name>
</gene>
<evidence type="ECO:0000256" key="1">
    <source>
        <dbReference type="SAM" id="Phobius"/>
    </source>
</evidence>
<proteinExistence type="predicted"/>